<dbReference type="EMBL" id="BK003130">
    <property type="protein sequence ID" value="DAA03330.1"/>
    <property type="molecule type" value="Genomic_DNA"/>
</dbReference>
<accession>Q6IID6</accession>
<gene>
    <name evidence="1" type="ORF">HDC18673</name>
</gene>
<sequence length="154" mass="17091">MGEKVGEILAENCIRFRVLWLLSNWADWKRNGGETNAASQPPNFPLFARFTITTREIRNSHAGIPISSSSSSFISICVRVQVQLLRLSRKPDRRTHTGKTVNQPVAHLSPTPLRPARCHFSILRPPTVSADPMDDEASSIGLPVDSDCQLLLCT</sequence>
<proteinExistence type="predicted"/>
<evidence type="ECO:0000313" key="1">
    <source>
        <dbReference type="EMBL" id="DAA03330.1"/>
    </source>
</evidence>
<protein>
    <submittedName>
        <fullName evidence="1">HDC18673</fullName>
    </submittedName>
</protein>
<reference evidence="1" key="1">
    <citation type="journal article" date="2003" name="Genome Biol.">
        <title>An integrated gene annotation and transcriptional profiling approach towards the full gene content of the Drosophila genome.</title>
        <authorList>
            <person name="Hild M."/>
            <person name="Beckmann B."/>
            <person name="Haas S.A."/>
            <person name="Koch B."/>
            <person name="Solovyev V."/>
            <person name="Busold C."/>
            <person name="Fellenberg K."/>
            <person name="Boutros M."/>
            <person name="Vingron M."/>
            <person name="Sauer F."/>
            <person name="Hoheisel J.D."/>
            <person name="Paro R."/>
        </authorList>
    </citation>
    <scope>NUCLEOTIDE SEQUENCE</scope>
</reference>
<organism evidence="1">
    <name type="scientific">Drosophila melanogaster</name>
    <name type="common">Fruit fly</name>
    <dbReference type="NCBI Taxonomy" id="7227"/>
    <lineage>
        <taxon>Eukaryota</taxon>
        <taxon>Metazoa</taxon>
        <taxon>Ecdysozoa</taxon>
        <taxon>Arthropoda</taxon>
        <taxon>Hexapoda</taxon>
        <taxon>Insecta</taxon>
        <taxon>Pterygota</taxon>
        <taxon>Neoptera</taxon>
        <taxon>Endopterygota</taxon>
        <taxon>Diptera</taxon>
        <taxon>Brachycera</taxon>
        <taxon>Muscomorpha</taxon>
        <taxon>Ephydroidea</taxon>
        <taxon>Drosophilidae</taxon>
        <taxon>Drosophila</taxon>
        <taxon>Sophophora</taxon>
    </lineage>
</organism>
<name>Q6IID6_DROME</name>
<dbReference type="AlphaFoldDB" id="Q6IID6"/>